<dbReference type="EMBL" id="LUTY01000725">
    <property type="protein sequence ID" value="OAD22818.1"/>
    <property type="molecule type" value="Genomic_DNA"/>
</dbReference>
<sequence>MEMIAKAIETTGIVDAQHRLLLDESLPVAESTRVRVIVLVTKPVPETDKKDDSSEPLTPAMRLATAILRYQRSEISQEKAAALAGLNRRDFLEALAREKRDVFRVDFNDLKEELAHG</sequence>
<gene>
    <name evidence="1" type="ORF">THIOM_001368</name>
</gene>
<keyword evidence="2" id="KW-1185">Reference proteome</keyword>
<protein>
    <submittedName>
        <fullName evidence="1">Protein belonging to Uncharacterized protein family UPF0175</fullName>
    </submittedName>
</protein>
<dbReference type="Pfam" id="PF03683">
    <property type="entry name" value="UPF0175"/>
    <property type="match status" value="1"/>
</dbReference>
<dbReference type="Proteomes" id="UP000076962">
    <property type="component" value="Unassembled WGS sequence"/>
</dbReference>
<dbReference type="AlphaFoldDB" id="A0A176S4H0"/>
<reference evidence="1 2" key="1">
    <citation type="submission" date="2016-05" db="EMBL/GenBank/DDBJ databases">
        <title>Single-cell genome of chain-forming Candidatus Thiomargarita nelsonii and comparison to other large sulfur-oxidizing bacteria.</title>
        <authorList>
            <person name="Winkel M."/>
            <person name="Salman V."/>
            <person name="Woyke T."/>
            <person name="Schulz-Vogt H."/>
            <person name="Richter M."/>
            <person name="Flood B."/>
            <person name="Bailey J."/>
            <person name="Amann R."/>
            <person name="Mussmann M."/>
        </authorList>
    </citation>
    <scope>NUCLEOTIDE SEQUENCE [LARGE SCALE GENOMIC DNA]</scope>
    <source>
        <strain evidence="1 2">THI036</strain>
    </source>
</reference>
<dbReference type="InterPro" id="IPR005368">
    <property type="entry name" value="UPF0175"/>
</dbReference>
<name>A0A176S4H0_9GAMM</name>
<proteinExistence type="predicted"/>
<accession>A0A176S4H0</accession>
<organism evidence="1 2">
    <name type="scientific">Candidatus Thiomargarita nelsonii</name>
    <dbReference type="NCBI Taxonomy" id="1003181"/>
    <lineage>
        <taxon>Bacteria</taxon>
        <taxon>Pseudomonadati</taxon>
        <taxon>Pseudomonadota</taxon>
        <taxon>Gammaproteobacteria</taxon>
        <taxon>Thiotrichales</taxon>
        <taxon>Thiotrichaceae</taxon>
        <taxon>Thiomargarita</taxon>
    </lineage>
</organism>
<evidence type="ECO:0000313" key="1">
    <source>
        <dbReference type="EMBL" id="OAD22818.1"/>
    </source>
</evidence>
<comment type="caution">
    <text evidence="1">The sequence shown here is derived from an EMBL/GenBank/DDBJ whole genome shotgun (WGS) entry which is preliminary data.</text>
</comment>
<evidence type="ECO:0000313" key="2">
    <source>
        <dbReference type="Proteomes" id="UP000076962"/>
    </source>
</evidence>